<feature type="transmembrane region" description="Helical" evidence="3">
    <location>
        <begin position="147"/>
        <end position="166"/>
    </location>
</feature>
<evidence type="ECO:0000259" key="4">
    <source>
        <dbReference type="PROSITE" id="PS50887"/>
    </source>
</evidence>
<protein>
    <recommendedName>
        <fullName evidence="1">diguanylate cyclase</fullName>
        <ecNumber evidence="1">2.7.7.65</ecNumber>
    </recommendedName>
</protein>
<dbReference type="EC" id="2.7.7.65" evidence="1"/>
<keyword evidence="6" id="KW-1185">Reference proteome</keyword>
<keyword evidence="3" id="KW-0472">Membrane</keyword>
<feature type="transmembrane region" description="Helical" evidence="3">
    <location>
        <begin position="66"/>
        <end position="86"/>
    </location>
</feature>
<dbReference type="InterPro" id="IPR050469">
    <property type="entry name" value="Diguanylate_Cyclase"/>
</dbReference>
<organism evidence="5 6">
    <name type="scientific">Salinicola endophyticus</name>
    <dbReference type="NCBI Taxonomy" id="1949083"/>
    <lineage>
        <taxon>Bacteria</taxon>
        <taxon>Pseudomonadati</taxon>
        <taxon>Pseudomonadota</taxon>
        <taxon>Gammaproteobacteria</taxon>
        <taxon>Oceanospirillales</taxon>
        <taxon>Halomonadaceae</taxon>
        <taxon>Salinicola</taxon>
    </lineage>
</organism>
<reference evidence="5 6" key="1">
    <citation type="submission" date="2019-01" db="EMBL/GenBank/DDBJ databases">
        <title>Genome sequence of Salinicola endophyticus REST5.</title>
        <authorList>
            <person name="Nascimento F.X."/>
        </authorList>
    </citation>
    <scope>NUCLEOTIDE SEQUENCE [LARGE SCALE GENOMIC DNA]</scope>
    <source>
        <strain evidence="5 6">REST5</strain>
    </source>
</reference>
<feature type="transmembrane region" description="Helical" evidence="3">
    <location>
        <begin position="98"/>
        <end position="116"/>
    </location>
</feature>
<evidence type="ECO:0000313" key="5">
    <source>
        <dbReference type="EMBL" id="WFF42042.1"/>
    </source>
</evidence>
<dbReference type="CDD" id="cd01949">
    <property type="entry name" value="GGDEF"/>
    <property type="match status" value="1"/>
</dbReference>
<dbReference type="PANTHER" id="PTHR45138">
    <property type="entry name" value="REGULATORY COMPONENTS OF SENSORY TRANSDUCTION SYSTEM"/>
    <property type="match status" value="1"/>
</dbReference>
<evidence type="ECO:0000313" key="6">
    <source>
        <dbReference type="Proteomes" id="UP001321526"/>
    </source>
</evidence>
<dbReference type="Gene3D" id="3.30.70.270">
    <property type="match status" value="1"/>
</dbReference>
<evidence type="ECO:0000256" key="3">
    <source>
        <dbReference type="SAM" id="Phobius"/>
    </source>
</evidence>
<dbReference type="SUPFAM" id="SSF55073">
    <property type="entry name" value="Nucleotide cyclase"/>
    <property type="match status" value="1"/>
</dbReference>
<keyword evidence="3" id="KW-1133">Transmembrane helix</keyword>
<dbReference type="NCBIfam" id="TIGR00254">
    <property type="entry name" value="GGDEF"/>
    <property type="match status" value="1"/>
</dbReference>
<dbReference type="Pfam" id="PF00990">
    <property type="entry name" value="GGDEF"/>
    <property type="match status" value="1"/>
</dbReference>
<comment type="catalytic activity">
    <reaction evidence="2">
        <text>2 GTP = 3',3'-c-di-GMP + 2 diphosphate</text>
        <dbReference type="Rhea" id="RHEA:24898"/>
        <dbReference type="ChEBI" id="CHEBI:33019"/>
        <dbReference type="ChEBI" id="CHEBI:37565"/>
        <dbReference type="ChEBI" id="CHEBI:58805"/>
        <dbReference type="EC" id="2.7.7.65"/>
    </reaction>
</comment>
<dbReference type="SMART" id="SM00267">
    <property type="entry name" value="GGDEF"/>
    <property type="match status" value="1"/>
</dbReference>
<dbReference type="Proteomes" id="UP001321526">
    <property type="component" value="Chromosome"/>
</dbReference>
<name>A0ABY8FHL9_9GAMM</name>
<dbReference type="InterPro" id="IPR043128">
    <property type="entry name" value="Rev_trsase/Diguanyl_cyclase"/>
</dbReference>
<feature type="transmembrane region" description="Helical" evidence="3">
    <location>
        <begin position="36"/>
        <end position="54"/>
    </location>
</feature>
<dbReference type="RefSeq" id="WP_282234903.1">
    <property type="nucleotide sequence ID" value="NZ_CP035631.1"/>
</dbReference>
<evidence type="ECO:0000256" key="2">
    <source>
        <dbReference type="ARBA" id="ARBA00034247"/>
    </source>
</evidence>
<feature type="transmembrane region" description="Helical" evidence="3">
    <location>
        <begin position="172"/>
        <end position="192"/>
    </location>
</feature>
<accession>A0ABY8FHL9</accession>
<dbReference type="InterPro" id="IPR000160">
    <property type="entry name" value="GGDEF_dom"/>
</dbReference>
<gene>
    <name evidence="5" type="ORF">EVC62_11310</name>
</gene>
<dbReference type="PROSITE" id="PS50887">
    <property type="entry name" value="GGDEF"/>
    <property type="match status" value="1"/>
</dbReference>
<dbReference type="InterPro" id="IPR029787">
    <property type="entry name" value="Nucleotide_cyclase"/>
</dbReference>
<sequence>MSSLHEKRSIHWLTGQFRNADQEAEYRRSISSQVRLETALAVVVAALIYGIFMIADYQVMGPNRKFYLMVITRAVVVCLCITLAVIIVSRRRHVYETWLHAMPLWILATGILLIIPMRPESINAQVTGTLVATLAFYLMIPNLLTIVTSASLYLGIGFLVFAVLFAGASPWMVIRVALLLIMANGVGFFALLRLEKLRRGQFSLLLEERDRNRQLLDEIAHRELLEEQLRRVVERDALTGLDSRSHFMKRAEVLWQGSRQGKMPFSLFMIDVDHFKSINDTWGHSQGDLVLTKIAEVCAQSMRSTDVIGRFGGEEFVAALPDSGLDDALMVAERLRTRVAALPFEERMRELQASVTIGIAVAHGDDVDLQALITRADRALYVGKREGRNRVVVCDEQRDEGSGEESEERSLT</sequence>
<feature type="transmembrane region" description="Helical" evidence="3">
    <location>
        <begin position="122"/>
        <end position="140"/>
    </location>
</feature>
<keyword evidence="3" id="KW-0812">Transmembrane</keyword>
<feature type="domain" description="GGDEF" evidence="4">
    <location>
        <begin position="263"/>
        <end position="396"/>
    </location>
</feature>
<dbReference type="EMBL" id="CP035631">
    <property type="protein sequence ID" value="WFF42042.1"/>
    <property type="molecule type" value="Genomic_DNA"/>
</dbReference>
<dbReference type="PANTHER" id="PTHR45138:SF9">
    <property type="entry name" value="DIGUANYLATE CYCLASE DGCM-RELATED"/>
    <property type="match status" value="1"/>
</dbReference>
<evidence type="ECO:0000256" key="1">
    <source>
        <dbReference type="ARBA" id="ARBA00012528"/>
    </source>
</evidence>
<proteinExistence type="predicted"/>